<feature type="transmembrane region" description="Helical" evidence="8">
    <location>
        <begin position="455"/>
        <end position="480"/>
    </location>
</feature>
<dbReference type="PANTHER" id="PTHR22550:SF5">
    <property type="entry name" value="LEUCINE ZIPPER PROTEIN 4"/>
    <property type="match status" value="1"/>
</dbReference>
<protein>
    <submittedName>
        <fullName evidence="9">Spore germination protein GerKA</fullName>
    </submittedName>
</protein>
<dbReference type="EMBL" id="LKPO01000020">
    <property type="protein sequence ID" value="OLF90752.1"/>
    <property type="molecule type" value="Genomic_DNA"/>
</dbReference>
<feature type="region of interest" description="Disordered" evidence="7">
    <location>
        <begin position="522"/>
        <end position="557"/>
    </location>
</feature>
<comment type="subcellular location">
    <subcellularLocation>
        <location evidence="6">Cell membrane</location>
    </subcellularLocation>
    <subcellularLocation>
        <location evidence="1">Membrane</location>
        <topology evidence="1">Multi-pass membrane protein</topology>
    </subcellularLocation>
</comment>
<feature type="transmembrane region" description="Helical" evidence="8">
    <location>
        <begin position="324"/>
        <end position="347"/>
    </location>
</feature>
<dbReference type="PIRSF" id="PIRSF005690">
    <property type="entry name" value="GerBA"/>
    <property type="match status" value="1"/>
</dbReference>
<keyword evidence="5 6" id="KW-0472">Membrane</keyword>
<dbReference type="PANTHER" id="PTHR22550">
    <property type="entry name" value="SPORE GERMINATION PROTEIN"/>
    <property type="match status" value="1"/>
</dbReference>
<dbReference type="Pfam" id="PF03323">
    <property type="entry name" value="GerA"/>
    <property type="match status" value="1"/>
</dbReference>
<comment type="similarity">
    <text evidence="2 6">Belongs to the GerABKA family.</text>
</comment>
<dbReference type="AlphaFoldDB" id="A0A7Z0WW39"/>
<evidence type="ECO:0000256" key="2">
    <source>
        <dbReference type="ARBA" id="ARBA00005278"/>
    </source>
</evidence>
<feature type="transmembrane region" description="Helical" evidence="8">
    <location>
        <begin position="291"/>
        <end position="312"/>
    </location>
</feature>
<evidence type="ECO:0000256" key="4">
    <source>
        <dbReference type="ARBA" id="ARBA00022989"/>
    </source>
</evidence>
<keyword evidence="4 8" id="KW-1133">Transmembrane helix</keyword>
<accession>A0A7Z0WW39</accession>
<evidence type="ECO:0000256" key="1">
    <source>
        <dbReference type="ARBA" id="ARBA00004141"/>
    </source>
</evidence>
<feature type="transmembrane region" description="Helical" evidence="8">
    <location>
        <begin position="400"/>
        <end position="420"/>
    </location>
</feature>
<dbReference type="InterPro" id="IPR050768">
    <property type="entry name" value="UPF0353/GerABKA_families"/>
</dbReference>
<keyword evidence="3 8" id="KW-0812">Transmembrane</keyword>
<feature type="transmembrane region" description="Helical" evidence="8">
    <location>
        <begin position="426"/>
        <end position="448"/>
    </location>
</feature>
<evidence type="ECO:0000256" key="8">
    <source>
        <dbReference type="SAM" id="Phobius"/>
    </source>
</evidence>
<evidence type="ECO:0000313" key="9">
    <source>
        <dbReference type="EMBL" id="OLF90752.1"/>
    </source>
</evidence>
<evidence type="ECO:0000256" key="6">
    <source>
        <dbReference type="PIRNR" id="PIRNR005690"/>
    </source>
</evidence>
<evidence type="ECO:0000256" key="7">
    <source>
        <dbReference type="SAM" id="MobiDB-lite"/>
    </source>
</evidence>
<dbReference type="GO" id="GO:0005886">
    <property type="term" value="C:plasma membrane"/>
    <property type="evidence" value="ECO:0007669"/>
    <property type="project" value="UniProtKB-SubCell"/>
</dbReference>
<gene>
    <name evidence="9" type="ORF">B4121_2965</name>
</gene>
<proteinExistence type="inferred from homology"/>
<sequence>MKNEKGILTAMPFFFKGRHQKDNKQESLMSGDKNPETIKVSGFVRPLLAENLTVIKEITGNSADVVIRKLKTGADEKIELAVVYVGGITDEKAIHDFLLESIMSSEELAKKEYGRDVLETIAGDAVALGGVEKEKRLDKMLESLMAGDTIILAEGTETAVITTTKGGEKRSIKEPENQQAFRGSREGFIESLDTNISLVRRIIKNPNLWVEKMTMGSVTKTDVAIMYINGVCDPKTVKEVKKRMAGIEIDSILESGYIEQFIEDAVFTTFPTIYHTERPDMVAGNLLEGRIAIFVDGTPFVLLVPAVFIQFFQSVEDYYSRFDIATFIRFLRVLIFFISLIAPAVYVGATTFHQEMIPTELLIVIAAQREIVPFPAVVEALIMEISFEILREAGIRLPKAIGSAVSIVGAIVIGQAAVQAGIVSPAMVIVVAITAISSFATPSFAMAISARLVRFFFILAAATTGFYGIILGLIIMFVHLCSLRSFGVPYMTPFAPFILKNWGDSIVRLPWWTHEKRPELIGNDNKVRQGEYQKPNPPESGDMKTKQEDGDPNETKP</sequence>
<organism evidence="9 10">
    <name type="scientific">Bacillus paralicheniformis</name>
    <dbReference type="NCBI Taxonomy" id="1648923"/>
    <lineage>
        <taxon>Bacteria</taxon>
        <taxon>Bacillati</taxon>
        <taxon>Bacillota</taxon>
        <taxon>Bacilli</taxon>
        <taxon>Bacillales</taxon>
        <taxon>Bacillaceae</taxon>
        <taxon>Bacillus</taxon>
    </lineage>
</organism>
<feature type="compositionally biased region" description="Basic and acidic residues" evidence="7">
    <location>
        <begin position="541"/>
        <end position="557"/>
    </location>
</feature>
<evidence type="ECO:0000256" key="5">
    <source>
        <dbReference type="ARBA" id="ARBA00023136"/>
    </source>
</evidence>
<comment type="caution">
    <text evidence="9">The sequence shown here is derived from an EMBL/GenBank/DDBJ whole genome shotgun (WGS) entry which is preliminary data.</text>
</comment>
<dbReference type="Proteomes" id="UP000185604">
    <property type="component" value="Unassembled WGS sequence"/>
</dbReference>
<dbReference type="GO" id="GO:0009847">
    <property type="term" value="P:spore germination"/>
    <property type="evidence" value="ECO:0007669"/>
    <property type="project" value="UniProtKB-UniRule"/>
</dbReference>
<evidence type="ECO:0000256" key="3">
    <source>
        <dbReference type="ARBA" id="ARBA00022692"/>
    </source>
</evidence>
<name>A0A7Z0WW39_9BACI</name>
<reference evidence="9 10" key="1">
    <citation type="journal article" date="2016" name="Front. Microbiol.">
        <title>High-Level Heat Resistance of Spores of Bacillus amyloliquefaciens and Bacillus licheniformis Results from the Presence of a spoVA Operon in a Tn1546 Transposon.</title>
        <authorList>
            <person name="Berendsen E.M."/>
            <person name="Koning R.A."/>
            <person name="Boekhorst J."/>
            <person name="de Jong A."/>
            <person name="Kuipers O.P."/>
            <person name="Wells-Bennik M.H."/>
        </authorList>
    </citation>
    <scope>NUCLEOTIDE SEQUENCE [LARGE SCALE GENOMIC DNA]</scope>
    <source>
        <strain evidence="9 10">B4121</strain>
    </source>
</reference>
<dbReference type="InterPro" id="IPR004995">
    <property type="entry name" value="Spore_Ger"/>
</dbReference>
<feature type="compositionally biased region" description="Basic and acidic residues" evidence="7">
    <location>
        <begin position="522"/>
        <end position="531"/>
    </location>
</feature>
<evidence type="ECO:0000313" key="10">
    <source>
        <dbReference type="Proteomes" id="UP000185604"/>
    </source>
</evidence>